<dbReference type="Pfam" id="PF04055">
    <property type="entry name" value="Radical_SAM"/>
    <property type="match status" value="1"/>
</dbReference>
<feature type="domain" description="Radical SAM core" evidence="5">
    <location>
        <begin position="9"/>
        <end position="111"/>
    </location>
</feature>
<evidence type="ECO:0000256" key="3">
    <source>
        <dbReference type="ARBA" id="ARBA00023004"/>
    </source>
</evidence>
<dbReference type="EMBL" id="DVGZ01000015">
    <property type="protein sequence ID" value="HIR46315.1"/>
    <property type="molecule type" value="Genomic_DNA"/>
</dbReference>
<dbReference type="SFLD" id="SFLDS00029">
    <property type="entry name" value="Radical_SAM"/>
    <property type="match status" value="1"/>
</dbReference>
<reference evidence="6" key="2">
    <citation type="journal article" date="2021" name="PeerJ">
        <title>Extensive microbial diversity within the chicken gut microbiome revealed by metagenomics and culture.</title>
        <authorList>
            <person name="Gilroy R."/>
            <person name="Ravi A."/>
            <person name="Getino M."/>
            <person name="Pursley I."/>
            <person name="Horton D.L."/>
            <person name="Alikhan N.F."/>
            <person name="Baker D."/>
            <person name="Gharbi K."/>
            <person name="Hall N."/>
            <person name="Watson M."/>
            <person name="Adriaenssens E.M."/>
            <person name="Foster-Nyarko E."/>
            <person name="Jarju S."/>
            <person name="Secka A."/>
            <person name="Antonio M."/>
            <person name="Oren A."/>
            <person name="Chaudhuri R.R."/>
            <person name="La Ragione R."/>
            <person name="Hildebrand F."/>
            <person name="Pallen M.J."/>
        </authorList>
    </citation>
    <scope>NUCLEOTIDE SEQUENCE</scope>
    <source>
        <strain evidence="6">ChiSxjej1B13-7958</strain>
    </source>
</reference>
<dbReference type="SUPFAM" id="SSF102114">
    <property type="entry name" value="Radical SAM enzymes"/>
    <property type="match status" value="1"/>
</dbReference>
<comment type="caution">
    <text evidence="6">The sequence shown here is derived from an EMBL/GenBank/DDBJ whole genome shotgun (WGS) entry which is preliminary data.</text>
</comment>
<name>A0A9D1AMR4_9FIRM</name>
<accession>A0A9D1AMR4</accession>
<dbReference type="GO" id="GO:0003824">
    <property type="term" value="F:catalytic activity"/>
    <property type="evidence" value="ECO:0007669"/>
    <property type="project" value="InterPro"/>
</dbReference>
<evidence type="ECO:0000256" key="1">
    <source>
        <dbReference type="ARBA" id="ARBA00022691"/>
    </source>
</evidence>
<protein>
    <submittedName>
        <fullName evidence="6">Radical SAM protein</fullName>
    </submittedName>
</protein>
<gene>
    <name evidence="6" type="ORF">IAB89_01460</name>
</gene>
<evidence type="ECO:0000256" key="2">
    <source>
        <dbReference type="ARBA" id="ARBA00022723"/>
    </source>
</evidence>
<sequence>MLTLRRLAVIPTLRCTLRCRLCCNSVPLYLNPPFLPEREVASDIHAAFSLVDRIEWIQLVGGEIFLYPKLAYLIDAIREHRSQFDRLILMTNGTLLPPPGVLDALVALGPDCEVQISDYGPLSRRVRELEMLLAAHGIPSQTKVFYGDMQHYGGWVDNTSYDDRHWSDEQIKDIFGNCWQIKMRNYHMYEGKLHACIRSLFGLDLGKIPVPPEEYVDVRDLSQSREEKRAALARLADRPLAACRYCGGFDTLRAERFPAAEQLP</sequence>
<proteinExistence type="predicted"/>
<evidence type="ECO:0000259" key="5">
    <source>
        <dbReference type="Pfam" id="PF04055"/>
    </source>
</evidence>
<dbReference type="Proteomes" id="UP000824242">
    <property type="component" value="Unassembled WGS sequence"/>
</dbReference>
<dbReference type="Gene3D" id="3.20.20.70">
    <property type="entry name" value="Aldolase class I"/>
    <property type="match status" value="1"/>
</dbReference>
<dbReference type="InterPro" id="IPR050377">
    <property type="entry name" value="Radical_SAM_PqqE_MftC-like"/>
</dbReference>
<evidence type="ECO:0000313" key="7">
    <source>
        <dbReference type="Proteomes" id="UP000824242"/>
    </source>
</evidence>
<evidence type="ECO:0000256" key="4">
    <source>
        <dbReference type="ARBA" id="ARBA00023014"/>
    </source>
</evidence>
<dbReference type="GO" id="GO:0046872">
    <property type="term" value="F:metal ion binding"/>
    <property type="evidence" value="ECO:0007669"/>
    <property type="project" value="UniProtKB-KW"/>
</dbReference>
<dbReference type="GO" id="GO:0051536">
    <property type="term" value="F:iron-sulfur cluster binding"/>
    <property type="evidence" value="ECO:0007669"/>
    <property type="project" value="UniProtKB-KW"/>
</dbReference>
<dbReference type="PANTHER" id="PTHR11228">
    <property type="entry name" value="RADICAL SAM DOMAIN PROTEIN"/>
    <property type="match status" value="1"/>
</dbReference>
<dbReference type="PANTHER" id="PTHR11228:SF7">
    <property type="entry name" value="PQQA PEPTIDE CYCLASE"/>
    <property type="match status" value="1"/>
</dbReference>
<dbReference type="InterPro" id="IPR058240">
    <property type="entry name" value="rSAM_sf"/>
</dbReference>
<keyword evidence="2" id="KW-0479">Metal-binding</keyword>
<reference evidence="6" key="1">
    <citation type="submission" date="2020-10" db="EMBL/GenBank/DDBJ databases">
        <authorList>
            <person name="Gilroy R."/>
        </authorList>
    </citation>
    <scope>NUCLEOTIDE SEQUENCE</scope>
    <source>
        <strain evidence="6">ChiSxjej1B13-7958</strain>
    </source>
</reference>
<keyword evidence="4" id="KW-0411">Iron-sulfur</keyword>
<dbReference type="InterPro" id="IPR013785">
    <property type="entry name" value="Aldolase_TIM"/>
</dbReference>
<dbReference type="InterPro" id="IPR007197">
    <property type="entry name" value="rSAM"/>
</dbReference>
<keyword evidence="3" id="KW-0408">Iron</keyword>
<evidence type="ECO:0000313" key="6">
    <source>
        <dbReference type="EMBL" id="HIR46315.1"/>
    </source>
</evidence>
<dbReference type="AlphaFoldDB" id="A0A9D1AMR4"/>
<dbReference type="CDD" id="cd01335">
    <property type="entry name" value="Radical_SAM"/>
    <property type="match status" value="1"/>
</dbReference>
<keyword evidence="1" id="KW-0949">S-adenosyl-L-methionine</keyword>
<organism evidence="6 7">
    <name type="scientific">Candidatus Caccousia avicola</name>
    <dbReference type="NCBI Taxonomy" id="2840721"/>
    <lineage>
        <taxon>Bacteria</taxon>
        <taxon>Bacillati</taxon>
        <taxon>Bacillota</taxon>
        <taxon>Clostridia</taxon>
        <taxon>Eubacteriales</taxon>
        <taxon>Oscillospiraceae</taxon>
        <taxon>Oscillospiraceae incertae sedis</taxon>
        <taxon>Candidatus Caccousia</taxon>
    </lineage>
</organism>